<evidence type="ECO:0000313" key="1">
    <source>
        <dbReference type="EMBL" id="GAA4015687.1"/>
    </source>
</evidence>
<comment type="caution">
    <text evidence="1">The sequence shown here is derived from an EMBL/GenBank/DDBJ whole genome shotgun (WGS) entry which is preliminary data.</text>
</comment>
<sequence>MSVERVEEVESGDEAEAVTTAAATAAVRYYQVAPGVRLNVRSGPGTTYGIVRVLPEGAYVPIWCQTPGQTVTGPYGTSKIWDNIDSGQYVSDAYVKTGSDGYVASRCA</sequence>
<name>A0ABP7SSA8_9ACTN</name>
<dbReference type="EMBL" id="BAAAZX010000023">
    <property type="protein sequence ID" value="GAA4015687.1"/>
    <property type="molecule type" value="Genomic_DNA"/>
</dbReference>
<protein>
    <submittedName>
        <fullName evidence="1">SH3 domain-containing protein</fullName>
    </submittedName>
</protein>
<keyword evidence="2" id="KW-1185">Reference proteome</keyword>
<accession>A0ABP7SSA8</accession>
<dbReference type="RefSeq" id="WP_266435679.1">
    <property type="nucleotide sequence ID" value="NZ_BAAAZX010000023.1"/>
</dbReference>
<reference evidence="2" key="1">
    <citation type="journal article" date="2019" name="Int. J. Syst. Evol. Microbiol.">
        <title>The Global Catalogue of Microorganisms (GCM) 10K type strain sequencing project: providing services to taxonomists for standard genome sequencing and annotation.</title>
        <authorList>
            <consortium name="The Broad Institute Genomics Platform"/>
            <consortium name="The Broad Institute Genome Sequencing Center for Infectious Disease"/>
            <person name="Wu L."/>
            <person name="Ma J."/>
        </authorList>
    </citation>
    <scope>NUCLEOTIDE SEQUENCE [LARGE SCALE GENOMIC DNA]</scope>
    <source>
        <strain evidence="2">JCM 16924</strain>
    </source>
</reference>
<dbReference type="Gene3D" id="2.30.30.40">
    <property type="entry name" value="SH3 Domains"/>
    <property type="match status" value="1"/>
</dbReference>
<organism evidence="1 2">
    <name type="scientific">Streptomyces plumbiresistens</name>
    <dbReference type="NCBI Taxonomy" id="511811"/>
    <lineage>
        <taxon>Bacteria</taxon>
        <taxon>Bacillati</taxon>
        <taxon>Actinomycetota</taxon>
        <taxon>Actinomycetes</taxon>
        <taxon>Kitasatosporales</taxon>
        <taxon>Streptomycetaceae</taxon>
        <taxon>Streptomyces</taxon>
    </lineage>
</organism>
<gene>
    <name evidence="1" type="ORF">GCM10022232_68460</name>
</gene>
<dbReference type="Proteomes" id="UP001500456">
    <property type="component" value="Unassembled WGS sequence"/>
</dbReference>
<proteinExistence type="predicted"/>
<evidence type="ECO:0000313" key="2">
    <source>
        <dbReference type="Proteomes" id="UP001500456"/>
    </source>
</evidence>